<feature type="coiled-coil region" evidence="1">
    <location>
        <begin position="135"/>
        <end position="169"/>
    </location>
</feature>
<dbReference type="PANTHER" id="PTHR46918:SF1">
    <property type="entry name" value="SYNAPTONEMAL COMPLEX PROTEIN 1"/>
    <property type="match status" value="1"/>
</dbReference>
<reference evidence="5" key="8">
    <citation type="journal article" date="2018" name="Genetics">
        <title>Mettl3 Mutation Disrupts Gamete Maturation and Reduces Fertility in Zebrafish.</title>
        <authorList>
            <person name="Xia H."/>
            <person name="Zhong C."/>
            <person name="Wu X."/>
            <person name="Chen J."/>
            <person name="Tao B."/>
            <person name="Xia X."/>
            <person name="Shi M."/>
            <person name="Zhu Z."/>
            <person name="Trudeau V.L."/>
            <person name="Hu W."/>
        </authorList>
    </citation>
    <scope>NUCLEOTIDE SEQUENCE</scope>
    <source>
        <strain evidence="5">Tuebingen</strain>
    </source>
</reference>
<reference evidence="5" key="5">
    <citation type="journal article" date="2013" name="Biol. Reprod.">
        <title>A promoter fragment of the sycp1 gene is sufficient to drive transgene expression in male and female meiotic germ cells in zebrafish.</title>
        <authorList>
            <person name="Gautier A."/>
            <person name="Goupil A.S."/>
            <person name="Le Gac F."/>
            <person name="Lareyre J.J."/>
        </authorList>
    </citation>
    <scope>NUCLEOTIDE SEQUENCE</scope>
    <source>
        <strain evidence="5">Tuebingen</strain>
    </source>
</reference>
<dbReference type="GO" id="GO:0000801">
    <property type="term" value="C:central element"/>
    <property type="evidence" value="ECO:0000318"/>
    <property type="project" value="GO_Central"/>
</dbReference>
<dbReference type="GO" id="GO:0000802">
    <property type="term" value="C:transverse filament"/>
    <property type="evidence" value="ECO:0000318"/>
    <property type="project" value="GO_Central"/>
</dbReference>
<dbReference type="Ensembl" id="ENSDART00000011876.8">
    <property type="protein sequence ID" value="ENSDARP00000006089.5"/>
    <property type="gene ID" value="ENSDARG00000003904.9"/>
</dbReference>
<evidence type="ECO:0000256" key="1">
    <source>
        <dbReference type="SAM" id="Coils"/>
    </source>
</evidence>
<dbReference type="GO" id="GO:0051878">
    <property type="term" value="P:lateral element assembly"/>
    <property type="evidence" value="ECO:0000318"/>
    <property type="project" value="GO_Central"/>
</dbReference>
<evidence type="ECO:0000313" key="4">
    <source>
        <dbReference type="Proteomes" id="UP000000437"/>
    </source>
</evidence>
<reference evidence="5" key="13">
    <citation type="submission" date="2025-04" db="UniProtKB">
        <authorList>
            <consortium name="RefSeq"/>
        </authorList>
    </citation>
    <scope>IDENTIFICATION</scope>
    <source>
        <strain evidence="5">Tuebingen</strain>
    </source>
</reference>
<reference evidence="5" key="11">
    <citation type="journal article" date="2021" name="Biol. Reprod.">
        <title>Rbm46, a novel germ cell-specific factor, modulates meiotic progression and spermatogenesis.</title>
        <authorList>
            <person name="Dai X."/>
            <person name="Cheng X."/>
            <person name="Huang J."/>
            <person name="Gao Y."/>
            <person name="Wang D."/>
            <person name="Feng Z."/>
            <person name="Zhai G."/>
            <person name="Lou Q."/>
            <person name="He J."/>
            <person name="Wang Z."/>
            <person name="Yin Z."/>
        </authorList>
    </citation>
    <scope>NUCLEOTIDE SEQUENCE</scope>
    <source>
        <strain evidence="5">Tuebingen</strain>
    </source>
</reference>
<feature type="coiled-coil region" evidence="1">
    <location>
        <begin position="640"/>
        <end position="798"/>
    </location>
</feature>
<dbReference type="GO" id="GO:0051598">
    <property type="term" value="P:meiotic recombination checkpoint signaling"/>
    <property type="evidence" value="ECO:0000315"/>
    <property type="project" value="ZFIN"/>
</dbReference>
<dbReference type="GlyGen" id="F1QYS1">
    <property type="glycosylation" value="1 site"/>
</dbReference>
<dbReference type="InterPro" id="IPR008827">
    <property type="entry name" value="SYCP1"/>
</dbReference>
<dbReference type="SMR" id="F1QYS1"/>
<dbReference type="KEGG" id="dre:402797"/>
<gene>
    <name evidence="3 5 6" type="primary">sycp1</name>
    <name evidence="5" type="synonym">isa</name>
</gene>
<keyword evidence="4" id="KW-1185">Reference proteome</keyword>
<feature type="region of interest" description="Disordered" evidence="2">
    <location>
        <begin position="911"/>
        <end position="944"/>
    </location>
</feature>
<dbReference type="AlphaFoldDB" id="F1QYS1"/>
<evidence type="ECO:0000313" key="6">
    <source>
        <dbReference type="ZFIN" id="ZDB-GENE-040910-6"/>
    </source>
</evidence>
<dbReference type="Pfam" id="PF05483">
    <property type="entry name" value="SCP-1"/>
    <property type="match status" value="2"/>
</dbReference>
<protein>
    <submittedName>
        <fullName evidence="3 5">Synaptonemal complex protein 1</fullName>
    </submittedName>
</protein>
<feature type="region of interest" description="Disordered" evidence="2">
    <location>
        <begin position="979"/>
        <end position="1000"/>
    </location>
</feature>
<dbReference type="STRING" id="7955.ENSDARP00000006089"/>
<dbReference type="PaxDb" id="7955-ENSDARP00000006089"/>
<dbReference type="EMBL" id="BX005150">
    <property type="status" value="NOT_ANNOTATED_CDS"/>
    <property type="molecule type" value="Genomic_DNA"/>
</dbReference>
<dbReference type="AGR" id="ZFIN:ZDB-GENE-040910-6"/>
<reference evidence="5" key="6">
    <citation type="journal article" date="2013" name="Hum. Mol. Genet.">
        <title>Tardbpl splicing rescues motor neuron and axonal development in a mutant tardbp zebrafish.</title>
        <authorList>
            <person name="Hewamadduma C.A."/>
            <person name="Grierson A.J."/>
            <person name="Ma T.P."/>
            <person name="Pan L."/>
            <person name="Moens C.B."/>
            <person name="Ingham P.W."/>
            <person name="Ramesh T."/>
            <person name="Shaw P.J."/>
        </authorList>
    </citation>
    <scope>NUCLEOTIDE SEQUENCE</scope>
    <source>
        <strain evidence="5">Tuebingen</strain>
    </source>
</reference>
<dbReference type="GO" id="GO:0000711">
    <property type="term" value="P:meiotic DNA repair synthesis"/>
    <property type="evidence" value="ECO:0000318"/>
    <property type="project" value="GO_Central"/>
</dbReference>
<dbReference type="GO" id="GO:0003690">
    <property type="term" value="F:double-stranded DNA binding"/>
    <property type="evidence" value="ECO:0000318"/>
    <property type="project" value="GO_Central"/>
</dbReference>
<dbReference type="GO" id="GO:0007141">
    <property type="term" value="P:male meiosis I"/>
    <property type="evidence" value="ECO:0000315"/>
    <property type="project" value="ZFIN"/>
</dbReference>
<keyword evidence="1" id="KW-0175">Coiled coil</keyword>
<evidence type="ECO:0000313" key="5">
    <source>
        <dbReference type="RefSeq" id="NP_001112366.1"/>
    </source>
</evidence>
<reference evidence="5" key="12">
    <citation type="journal article" date="2021" name="Front. Cell Dev. Biol.">
        <title>Sycp1 Is Not Required for Subtelomeric DNA Double-Strand Breaks but Is Required for Homologous Alignment in Zebrafish Spermatocytes.</title>
        <authorList>
            <person name="Imai Y."/>
            <person name="Saito K."/>
            <person name="Takemoto K."/>
            <person name="Velilla F."/>
            <person name="Kawasaki T."/>
            <person name="Ishiguro K.I."/>
            <person name="Sakai N."/>
        </authorList>
    </citation>
    <scope>NUCLEOTIDE SEQUENCE</scope>
    <source>
        <strain evidence="5">Tuebingen</strain>
    </source>
</reference>
<dbReference type="GO" id="GO:0001673">
    <property type="term" value="C:male germ cell nucleus"/>
    <property type="evidence" value="ECO:0000318"/>
    <property type="project" value="GO_Central"/>
</dbReference>
<feature type="coiled-coil region" evidence="1">
    <location>
        <begin position="437"/>
        <end position="614"/>
    </location>
</feature>
<reference evidence="5" key="2">
    <citation type="journal article" date="2009" name="Genome Biol.">
        <title>Zebrafish reward mutants reveal novel transcripts mediating the behavioral effects of amphetamine.</title>
        <authorList>
            <person name="Webb K.J."/>
            <person name="Norton W.H."/>
            <person name="Trumbach D."/>
            <person name="Meijer A.H."/>
            <person name="Ninkovic J."/>
            <person name="Topp S."/>
            <person name="Heck D."/>
            <person name="Marr C."/>
            <person name="Wurst W."/>
            <person name="Theis F.J."/>
            <person name="Spaink H.P."/>
            <person name="Bally-Cuif L."/>
        </authorList>
    </citation>
    <scope>NUCLEOTIDE SEQUENCE</scope>
    <source>
        <strain evidence="5">Tuebingen</strain>
    </source>
</reference>
<name>F1QYS1_DANRE</name>
<reference evidence="3" key="4">
    <citation type="submission" date="2011-07" db="UniProtKB">
        <authorList>
            <consortium name="Ensembl"/>
        </authorList>
    </citation>
    <scope>IDENTIFICATION</scope>
    <source>
        <strain evidence="3">Tuebingen</strain>
    </source>
</reference>
<reference evidence="5" key="9">
    <citation type="journal article" date="2020" name="Dev. Biol.">
        <title>Dynamic optima in cell sizes during early development enable normal gastrulation in zebrafish embryos.</title>
        <authorList>
            <person name="Menon T."/>
            <person name="Borbora A.S."/>
            <person name="Kumar R."/>
            <person name="Nair S."/>
        </authorList>
    </citation>
    <scope>NUCLEOTIDE SEQUENCE</scope>
    <source>
        <strain evidence="5">Tuebingen</strain>
    </source>
</reference>
<dbReference type="Proteomes" id="UP000000437">
    <property type="component" value="Chromosome 6"/>
</dbReference>
<dbReference type="OMA" id="KHKDQYD"/>
<accession>A0A8M1NI12</accession>
<dbReference type="Bgee" id="ENSDARG00000003904">
    <property type="expression patterns" value="Expressed in testis and 18 other cell types or tissues"/>
</dbReference>
<proteinExistence type="predicted"/>
<dbReference type="eggNOG" id="ENOG502QTHX">
    <property type="taxonomic scope" value="Eukaryota"/>
</dbReference>
<dbReference type="GeneTree" id="ENSGT00390000003368"/>
<evidence type="ECO:0000256" key="2">
    <source>
        <dbReference type="SAM" id="MobiDB-lite"/>
    </source>
</evidence>
<organism evidence="3">
    <name type="scientific">Danio rerio</name>
    <name type="common">Zebrafish</name>
    <name type="synonym">Brachydanio rerio</name>
    <dbReference type="NCBI Taxonomy" id="7955"/>
    <lineage>
        <taxon>Eukaryota</taxon>
        <taxon>Metazoa</taxon>
        <taxon>Chordata</taxon>
        <taxon>Craniata</taxon>
        <taxon>Vertebrata</taxon>
        <taxon>Euteleostomi</taxon>
        <taxon>Actinopterygii</taxon>
        <taxon>Neopterygii</taxon>
        <taxon>Teleostei</taxon>
        <taxon>Ostariophysi</taxon>
        <taxon>Cypriniformes</taxon>
        <taxon>Danionidae</taxon>
        <taxon>Danioninae</taxon>
        <taxon>Danio</taxon>
    </lineage>
</organism>
<dbReference type="OrthoDB" id="10064612at2759"/>
<dbReference type="CTD" id="6847"/>
<evidence type="ECO:0000313" key="3">
    <source>
        <dbReference type="Ensembl" id="ENSDARP00000006089"/>
    </source>
</evidence>
<reference evidence="5" key="10">
    <citation type="journal article" date="2020" name="PLoS Genet.">
        <title>Sycp2 is essential for synaptonemal complex assembly, early meiotic recombination and homologous pairing in zebrafish spermatocytes.</title>
        <authorList>
            <person name="Takemoto K."/>
            <person name="Imai Y."/>
            <person name="Saito K."/>
            <person name="Kawasaki T."/>
            <person name="Carlton P.M."/>
            <person name="Ishiguro K.I."/>
            <person name="Sakai N."/>
        </authorList>
    </citation>
    <scope>NUCLEOTIDE SEQUENCE</scope>
    <source>
        <strain evidence="5">Tuebingen</strain>
    </source>
</reference>
<dbReference type="PANTHER" id="PTHR46918">
    <property type="entry name" value="SYNAPTONEMAL COMPLEX PROTEIN 1"/>
    <property type="match status" value="1"/>
</dbReference>
<feature type="coiled-coil region" evidence="1">
    <location>
        <begin position="226"/>
        <end position="404"/>
    </location>
</feature>
<reference evidence="3 4" key="7">
    <citation type="journal article" date="2013" name="Nature">
        <title>The zebrafish reference genome sequence and its relationship to the human genome.</title>
        <authorList>
            <consortium name="Genome Reference Consortium Zebrafish"/>
            <person name="Howe K."/>
            <person name="Clark M.D."/>
            <person name="Torroja C.F."/>
            <person name="Torrance J."/>
            <person name="Berthelot C."/>
            <person name="Muffato M."/>
            <person name="Collins J.E."/>
            <person name="Humphray S."/>
            <person name="McLaren K."/>
            <person name="Matthews L."/>
            <person name="McLaren S."/>
            <person name="Sealy I."/>
            <person name="Caccamo M."/>
            <person name="Churcher C."/>
            <person name="Scott C."/>
            <person name="Barrett J.C."/>
            <person name="Koch R."/>
            <person name="Rauch G.J."/>
            <person name="White S."/>
            <person name="Chow W."/>
            <person name="Kilian B."/>
            <person name="Quintais L.T."/>
            <person name="Guerra-Assuncao J.A."/>
            <person name="Zhou Y."/>
            <person name="Gu Y."/>
            <person name="Yen J."/>
            <person name="Vogel J.H."/>
            <person name="Eyre T."/>
            <person name="Redmond S."/>
            <person name="Banerjee R."/>
            <person name="Chi J."/>
            <person name="Fu B."/>
            <person name="Langley E."/>
            <person name="Maguire S.F."/>
            <person name="Laird G.K."/>
            <person name="Lloyd D."/>
            <person name="Kenyon E."/>
            <person name="Donaldson S."/>
            <person name="Sehra H."/>
            <person name="Almeida-King J."/>
            <person name="Loveland J."/>
            <person name="Trevanion S."/>
            <person name="Jones M."/>
            <person name="Quail M."/>
            <person name="Willey D."/>
            <person name="Hunt A."/>
            <person name="Burton J."/>
            <person name="Sims S."/>
            <person name="McLay K."/>
            <person name="Plumb B."/>
            <person name="Davis J."/>
            <person name="Clee C."/>
            <person name="Oliver K."/>
            <person name="Clark R."/>
            <person name="Riddle C."/>
            <person name="Elliot D."/>
            <person name="Eliott D."/>
            <person name="Threadgold G."/>
            <person name="Harden G."/>
            <person name="Ware D."/>
            <person name="Begum S."/>
            <person name="Mortimore B."/>
            <person name="Mortimer B."/>
            <person name="Kerry G."/>
            <person name="Heath P."/>
            <person name="Phillimore B."/>
            <person name="Tracey A."/>
            <person name="Corby N."/>
            <person name="Dunn M."/>
            <person name="Johnson C."/>
            <person name="Wood J."/>
            <person name="Clark S."/>
            <person name="Pelan S."/>
            <person name="Griffiths G."/>
            <person name="Smith M."/>
            <person name="Glithero R."/>
            <person name="Howden P."/>
            <person name="Barker N."/>
            <person name="Lloyd C."/>
            <person name="Stevens C."/>
            <person name="Harley J."/>
            <person name="Holt K."/>
            <person name="Panagiotidis G."/>
            <person name="Lovell J."/>
            <person name="Beasley H."/>
            <person name="Henderson C."/>
            <person name="Gordon D."/>
            <person name="Auger K."/>
            <person name="Wright D."/>
            <person name="Collins J."/>
            <person name="Raisen C."/>
            <person name="Dyer L."/>
            <person name="Leung K."/>
            <person name="Robertson L."/>
            <person name="Ambridge K."/>
            <person name="Leongamornlert D."/>
            <person name="McGuire S."/>
            <person name="Gilderthorp R."/>
            <person name="Griffiths C."/>
            <person name="Manthravadi D."/>
            <person name="Nichol S."/>
            <person name="Barker G."/>
            <person name="Whitehead S."/>
            <person name="Kay M."/>
            <person name="Brown J."/>
            <person name="Murnane C."/>
            <person name="Gray E."/>
            <person name="Humphries M."/>
            <person name="Sycamore N."/>
            <person name="Barker D."/>
            <person name="Saunders D."/>
            <person name="Wallis J."/>
            <person name="Babbage A."/>
            <person name="Hammond S."/>
            <person name="Mashreghi-Mohammadi M."/>
            <person name="Barr L."/>
            <person name="Martin S."/>
            <person name="Wray P."/>
            <person name="Ellington A."/>
            <person name="Matthews N."/>
            <person name="Ellwood M."/>
            <person name="Woodmansey R."/>
            <person name="Clark G."/>
            <person name="Cooper J."/>
            <person name="Cooper J."/>
            <person name="Tromans A."/>
            <person name="Grafham D."/>
            <person name="Skuce C."/>
            <person name="Pandian R."/>
            <person name="Andrews R."/>
            <person name="Harrison E."/>
            <person name="Kimberley A."/>
            <person name="Garnett J."/>
            <person name="Fosker N."/>
            <person name="Hall R."/>
            <person name="Garner P."/>
            <person name="Kelly D."/>
            <person name="Bird C."/>
            <person name="Palmer S."/>
            <person name="Gehring I."/>
            <person name="Berger A."/>
            <person name="Dooley C.M."/>
            <person name="Ersan-Urun Z."/>
            <person name="Eser C."/>
            <person name="Geiger H."/>
            <person name="Geisler M."/>
            <person name="Karotki L."/>
            <person name="Kirn A."/>
            <person name="Konantz J."/>
            <person name="Konantz M."/>
            <person name="Oberlander M."/>
            <person name="Rudolph-Geiger S."/>
            <person name="Teucke M."/>
            <person name="Lanz C."/>
            <person name="Raddatz G."/>
            <person name="Osoegawa K."/>
            <person name="Zhu B."/>
            <person name="Rapp A."/>
            <person name="Widaa S."/>
            <person name="Langford C."/>
            <person name="Yang F."/>
            <person name="Schuster S.C."/>
            <person name="Carter N.P."/>
            <person name="Harrow J."/>
            <person name="Ning Z."/>
            <person name="Herrero J."/>
            <person name="Searle S.M."/>
            <person name="Enright A."/>
            <person name="Geisler R."/>
            <person name="Plasterk R.H."/>
            <person name="Lee C."/>
            <person name="Westerfield M."/>
            <person name="de Jong P.J."/>
            <person name="Zon L.I."/>
            <person name="Postlethwait J.H."/>
            <person name="Nusslein-Volhard C."/>
            <person name="Hubbard T.J."/>
            <person name="Roest Crollius H."/>
            <person name="Rogers J."/>
            <person name="Stemple D.L."/>
        </authorList>
    </citation>
    <scope>NUCLEOTIDE SEQUENCE [LARGE SCALE GENOMIC DNA]</scope>
    <source>
        <strain evidence="3">Tuebingen</strain>
    </source>
</reference>
<dbReference type="ZFIN" id="ZDB-GENE-040910-6">
    <property type="gene designation" value="sycp1"/>
</dbReference>
<dbReference type="GeneID" id="402797"/>
<reference evidence="5" key="1">
    <citation type="journal article" date="2004" name="Comp. Funct. Genomics">
        <title>Comparative analysis of the testis and ovary transcriptomes in zebrafish by combining experimental and computational tools.</title>
        <authorList>
            <person name="Li Y."/>
            <person name="Chia J.M."/>
            <person name="Bartfai R."/>
            <person name="Christoffels A."/>
            <person name="Yue G.H."/>
            <person name="Ding K."/>
            <person name="Ho M.Y."/>
            <person name="Hill J.A."/>
            <person name="Stupka E."/>
            <person name="Orban L."/>
        </authorList>
    </citation>
    <scope>NUCLEOTIDE SEQUENCE</scope>
    <source>
        <strain evidence="5">Tuebingen</strain>
    </source>
</reference>
<dbReference type="PhylomeDB" id="F1QYS1"/>
<dbReference type="ExpressionAtlas" id="F1QYS1">
    <property type="expression patterns" value="baseline and differential"/>
</dbReference>
<reference evidence="5" key="3">
    <citation type="journal article" date="2011" name="Dev. Dyn.">
        <title>Isolation and cytogenetic characterization of zebrafish meiotic prophase I mutants.</title>
        <authorList>
            <person name="Saito K."/>
            <person name="Siegfried K.R."/>
            <person name="N C."/>
            <person name="Sakai N."/>
        </authorList>
    </citation>
    <scope>NUCLEOTIDE SEQUENCE</scope>
    <source>
        <strain evidence="5">Tuebingen</strain>
    </source>
</reference>
<dbReference type="RefSeq" id="NP_001112366.1">
    <property type="nucleotide sequence ID" value="NM_001118894.1"/>
</dbReference>
<sequence>MQKAFNFKLLVPSRAHLHQVSAVKPQETGLFEEKTLFSASNQSYSKCSDMETSLPFPSKMVLPTKSPRAEGMKKAAVLPMEKEETSLRSSQLYSKLLDEAEKIKLWKFRTDSDISQKDRKIQENRKTIETQRKAIQELQFANESLSIKLEDQLNENEDLRNKTNATRNLCNILKDTFERTAEKMNFFEAEREETHDLFMQISENVQRMVAAFESLRKQAEADQQDMLKLRECLAQFEDLKVQLESECHFKEEQVAIFQEKLQKKENDFKDVSLKLQETQHICSVLEESSRKHQELLHSATQDREALEEKLNVIQQLKWELEENQRVLTYKLEQTMENHEKLFQKKDTEIEDLNNIKEQRTNQLADMQLTVNSLQSSLTSEIQRAQDLETKLSSVMNDLSEKNAEIEVTKSQNVDHCEQLQILRKDLDEKSNSLWSIKEELKANETQILKLITSLEEKQSEANHLKDTVENITTENKSMQETLTKVRCENENLQEQVSLKEAKLKEMEEELSGALESRCKSSKKVEKLERDIKQEKEKNKELKLKLNDLQTQKDTIQKQAESGALEKKVLQCQLMESKANAEREKTEVEKLEREKRQLQEQVDILSAKITGQDEESRNVQEQLRESGKGAKKELLMKDKQIKALDTKLTNLKTKLETKTKAHEECLKEVKELKEDLDRVKKHHNEELQKIRSDLHEKSTSEAQLDLEVHKLKQTATEALKNKDETEIKCQQKISDMVALMERHKHEYDKMLEEKDAELSEKRMKEAEVNASKASLELELSHLQVENDELREQLEKLKAEKVVLKTPVSRCEKDTLQQITDNKAKKGRNKMSKTPKASCTKRNVYNLLNDEENESPTSNASCTPAREVQEVLHNPLWTRSKATGTTPQIKSFRIRTPPTPAIMGSWKKNILKLDPKSDTSDSNDILSFSPRPVKSKKPMQPKDPNTESLDMFNKVQVQSSFMNKSPGTALKLAAIKRMRDAGWTTVSSSDKKKKKVTDKIFA</sequence>
<dbReference type="HOGENOM" id="CLU_311150_0_0_1"/>
<dbReference type="GO" id="GO:0051026">
    <property type="term" value="P:chiasma assembly"/>
    <property type="evidence" value="ECO:0000318"/>
    <property type="project" value="GO_Central"/>
</dbReference>
<accession>F1QYS1</accession>